<dbReference type="SUPFAM" id="SSF81383">
    <property type="entry name" value="F-box domain"/>
    <property type="match status" value="1"/>
</dbReference>
<evidence type="ECO:0000313" key="2">
    <source>
        <dbReference type="EMBL" id="KAK5958432.1"/>
    </source>
</evidence>
<keyword evidence="3" id="KW-1185">Reference proteome</keyword>
<dbReference type="InterPro" id="IPR001810">
    <property type="entry name" value="F-box_dom"/>
</dbReference>
<evidence type="ECO:0000259" key="1">
    <source>
        <dbReference type="Pfam" id="PF12937"/>
    </source>
</evidence>
<name>A0AAN8ISQ6_9EURO</name>
<proteinExistence type="predicted"/>
<gene>
    <name evidence="2" type="ORF">OHC33_000275</name>
</gene>
<reference evidence="2 3" key="1">
    <citation type="submission" date="2022-12" db="EMBL/GenBank/DDBJ databases">
        <title>Genomic features and morphological characterization of a novel Knufia sp. strain isolated from spacecraft assembly facility.</title>
        <authorList>
            <person name="Teixeira M."/>
            <person name="Chander A.M."/>
            <person name="Stajich J.E."/>
            <person name="Venkateswaran K."/>
        </authorList>
    </citation>
    <scope>NUCLEOTIDE SEQUENCE [LARGE SCALE GENOMIC DNA]</scope>
    <source>
        <strain evidence="2 3">FJI-L2-BK-P2</strain>
    </source>
</reference>
<accession>A0AAN8ISQ6</accession>
<sequence length="88" mass="10347">MPRITDLPDEILLQIIQRLYDLHGNDIFAFSLCTVATTNRQFLRLTYEMYWQESKGACSSLDDPKSYEGSRKLMYNAWKLHIKSKRTA</sequence>
<dbReference type="AlphaFoldDB" id="A0AAN8ISQ6"/>
<dbReference type="InterPro" id="IPR036047">
    <property type="entry name" value="F-box-like_dom_sf"/>
</dbReference>
<dbReference type="CDD" id="cd09917">
    <property type="entry name" value="F-box_SF"/>
    <property type="match status" value="1"/>
</dbReference>
<comment type="caution">
    <text evidence="2">The sequence shown here is derived from an EMBL/GenBank/DDBJ whole genome shotgun (WGS) entry which is preliminary data.</text>
</comment>
<dbReference type="Proteomes" id="UP001316803">
    <property type="component" value="Unassembled WGS sequence"/>
</dbReference>
<organism evidence="2 3">
    <name type="scientific">Knufia fluminis</name>
    <dbReference type="NCBI Taxonomy" id="191047"/>
    <lineage>
        <taxon>Eukaryota</taxon>
        <taxon>Fungi</taxon>
        <taxon>Dikarya</taxon>
        <taxon>Ascomycota</taxon>
        <taxon>Pezizomycotina</taxon>
        <taxon>Eurotiomycetes</taxon>
        <taxon>Chaetothyriomycetidae</taxon>
        <taxon>Chaetothyriales</taxon>
        <taxon>Trichomeriaceae</taxon>
        <taxon>Knufia</taxon>
    </lineage>
</organism>
<feature type="domain" description="F-box" evidence="1">
    <location>
        <begin position="4"/>
        <end position="48"/>
    </location>
</feature>
<dbReference type="Pfam" id="PF12937">
    <property type="entry name" value="F-box-like"/>
    <property type="match status" value="1"/>
</dbReference>
<evidence type="ECO:0000313" key="3">
    <source>
        <dbReference type="Proteomes" id="UP001316803"/>
    </source>
</evidence>
<protein>
    <recommendedName>
        <fullName evidence="1">F-box domain-containing protein</fullName>
    </recommendedName>
</protein>
<dbReference type="EMBL" id="JAKLMC020000001">
    <property type="protein sequence ID" value="KAK5958432.1"/>
    <property type="molecule type" value="Genomic_DNA"/>
</dbReference>